<organism evidence="1 2">
    <name type="scientific">Desulfomonile tiedjei (strain ATCC 49306 / DSM 6799 / DCB-1)</name>
    <dbReference type="NCBI Taxonomy" id="706587"/>
    <lineage>
        <taxon>Bacteria</taxon>
        <taxon>Pseudomonadati</taxon>
        <taxon>Thermodesulfobacteriota</taxon>
        <taxon>Desulfomonilia</taxon>
        <taxon>Desulfomonilales</taxon>
        <taxon>Desulfomonilaceae</taxon>
        <taxon>Desulfomonile</taxon>
    </lineage>
</organism>
<keyword evidence="2" id="KW-1185">Reference proteome</keyword>
<dbReference type="AlphaFoldDB" id="I4CAA1"/>
<evidence type="ECO:0000313" key="1">
    <source>
        <dbReference type="EMBL" id="AFM26492.1"/>
    </source>
</evidence>
<reference evidence="2" key="1">
    <citation type="submission" date="2012-06" db="EMBL/GenBank/DDBJ databases">
        <title>Complete sequence of chromosome of Desulfomonile tiedjei DSM 6799.</title>
        <authorList>
            <person name="Lucas S."/>
            <person name="Copeland A."/>
            <person name="Lapidus A."/>
            <person name="Glavina del Rio T."/>
            <person name="Dalin E."/>
            <person name="Tice H."/>
            <person name="Bruce D."/>
            <person name="Goodwin L."/>
            <person name="Pitluck S."/>
            <person name="Peters L."/>
            <person name="Ovchinnikova G."/>
            <person name="Zeytun A."/>
            <person name="Lu M."/>
            <person name="Kyrpides N."/>
            <person name="Mavromatis K."/>
            <person name="Ivanova N."/>
            <person name="Brettin T."/>
            <person name="Detter J.C."/>
            <person name="Han C."/>
            <person name="Larimer F."/>
            <person name="Land M."/>
            <person name="Hauser L."/>
            <person name="Markowitz V."/>
            <person name="Cheng J.-F."/>
            <person name="Hugenholtz P."/>
            <person name="Woyke T."/>
            <person name="Wu D."/>
            <person name="Spring S."/>
            <person name="Schroeder M."/>
            <person name="Brambilla E."/>
            <person name="Klenk H.-P."/>
            <person name="Eisen J.A."/>
        </authorList>
    </citation>
    <scope>NUCLEOTIDE SEQUENCE [LARGE SCALE GENOMIC DNA]</scope>
    <source>
        <strain evidence="2">ATCC 49306 / DSM 6799 / DCB-1</strain>
    </source>
</reference>
<sequence>MLVGAVPPRRHIFNMINDINIMDRQGRRSPPVASVGAWDNVRIFSRRYTHVLPDR</sequence>
<proteinExistence type="predicted"/>
<protein>
    <submittedName>
        <fullName evidence="1">Uncharacterized protein</fullName>
    </submittedName>
</protein>
<evidence type="ECO:0000313" key="2">
    <source>
        <dbReference type="Proteomes" id="UP000006055"/>
    </source>
</evidence>
<accession>I4CAA1</accession>
<name>I4CAA1_DESTA</name>
<dbReference type="STRING" id="706587.Desti_3850"/>
<dbReference type="EMBL" id="CP003360">
    <property type="protein sequence ID" value="AFM26492.1"/>
    <property type="molecule type" value="Genomic_DNA"/>
</dbReference>
<dbReference type="Proteomes" id="UP000006055">
    <property type="component" value="Chromosome"/>
</dbReference>
<dbReference type="KEGG" id="dti:Desti_3850"/>
<gene>
    <name evidence="1" type="ordered locus">Desti_3850</name>
</gene>
<dbReference type="HOGENOM" id="CLU_212590_0_0_7"/>